<sequence>MAEIFGLIANVFSVGEFICNLVEFGRNRGFISERILKASENLFTELTDLERLLKSVQDHSNSNPGSSAMWWLDRVLDEYMRELVRLNNPKDREGDEVAGVCGGGAENEEYDYGGLDYRSAVGRLVLASRVLGDTNCVRGMARSMASEETRAANNASQDSQVVQTEVIRNY</sequence>
<keyword evidence="2" id="KW-1185">Reference proteome</keyword>
<proteinExistence type="predicted"/>
<reference evidence="1 2" key="1">
    <citation type="journal article" date="2018" name="Nat. Ecol. Evol.">
        <title>Pezizomycetes genomes reveal the molecular basis of ectomycorrhizal truffle lifestyle.</title>
        <authorList>
            <person name="Murat C."/>
            <person name="Payen T."/>
            <person name="Noel B."/>
            <person name="Kuo A."/>
            <person name="Morin E."/>
            <person name="Chen J."/>
            <person name="Kohler A."/>
            <person name="Krizsan K."/>
            <person name="Balestrini R."/>
            <person name="Da Silva C."/>
            <person name="Montanini B."/>
            <person name="Hainaut M."/>
            <person name="Levati E."/>
            <person name="Barry K.W."/>
            <person name="Belfiori B."/>
            <person name="Cichocki N."/>
            <person name="Clum A."/>
            <person name="Dockter R.B."/>
            <person name="Fauchery L."/>
            <person name="Guy J."/>
            <person name="Iotti M."/>
            <person name="Le Tacon F."/>
            <person name="Lindquist E.A."/>
            <person name="Lipzen A."/>
            <person name="Malagnac F."/>
            <person name="Mello A."/>
            <person name="Molinier V."/>
            <person name="Miyauchi S."/>
            <person name="Poulain J."/>
            <person name="Riccioni C."/>
            <person name="Rubini A."/>
            <person name="Sitrit Y."/>
            <person name="Splivallo R."/>
            <person name="Traeger S."/>
            <person name="Wang M."/>
            <person name="Zifcakova L."/>
            <person name="Wipf D."/>
            <person name="Zambonelli A."/>
            <person name="Paolocci F."/>
            <person name="Nowrousian M."/>
            <person name="Ottonello S."/>
            <person name="Baldrian P."/>
            <person name="Spatafora J.W."/>
            <person name="Henrissat B."/>
            <person name="Nagy L.G."/>
            <person name="Aury J.M."/>
            <person name="Wincker P."/>
            <person name="Grigoriev I.V."/>
            <person name="Bonfante P."/>
            <person name="Martin F.M."/>
        </authorList>
    </citation>
    <scope>NUCLEOTIDE SEQUENCE [LARGE SCALE GENOMIC DNA]</scope>
    <source>
        <strain evidence="1 2">CCBAS932</strain>
    </source>
</reference>
<dbReference type="AlphaFoldDB" id="A0A3N4KZZ1"/>
<gene>
    <name evidence="1" type="ORF">P167DRAFT_544197</name>
</gene>
<dbReference type="Proteomes" id="UP000277580">
    <property type="component" value="Unassembled WGS sequence"/>
</dbReference>
<name>A0A3N4KZZ1_9PEZI</name>
<dbReference type="InParanoid" id="A0A3N4KZZ1"/>
<evidence type="ECO:0000313" key="2">
    <source>
        <dbReference type="Proteomes" id="UP000277580"/>
    </source>
</evidence>
<accession>A0A3N4KZZ1</accession>
<protein>
    <submittedName>
        <fullName evidence="1">Uncharacterized protein</fullName>
    </submittedName>
</protein>
<evidence type="ECO:0000313" key="1">
    <source>
        <dbReference type="EMBL" id="RPB13901.1"/>
    </source>
</evidence>
<dbReference type="EMBL" id="ML119120">
    <property type="protein sequence ID" value="RPB13901.1"/>
    <property type="molecule type" value="Genomic_DNA"/>
</dbReference>
<dbReference type="OrthoDB" id="10556978at2759"/>
<organism evidence="1 2">
    <name type="scientific">Morchella conica CCBAS932</name>
    <dbReference type="NCBI Taxonomy" id="1392247"/>
    <lineage>
        <taxon>Eukaryota</taxon>
        <taxon>Fungi</taxon>
        <taxon>Dikarya</taxon>
        <taxon>Ascomycota</taxon>
        <taxon>Pezizomycotina</taxon>
        <taxon>Pezizomycetes</taxon>
        <taxon>Pezizales</taxon>
        <taxon>Morchellaceae</taxon>
        <taxon>Morchella</taxon>
    </lineage>
</organism>